<evidence type="ECO:0000256" key="5">
    <source>
        <dbReference type="SAM" id="Phobius"/>
    </source>
</evidence>
<name>A0ABN8F5W3_9BACT</name>
<dbReference type="InterPro" id="IPR036909">
    <property type="entry name" value="Cyt_c-like_dom_sf"/>
</dbReference>
<keyword evidence="5" id="KW-1133">Transmembrane helix</keyword>
<dbReference type="Gene3D" id="3.90.10.10">
    <property type="entry name" value="Cytochrome C3"/>
    <property type="match status" value="2"/>
</dbReference>
<dbReference type="SUPFAM" id="SSF46626">
    <property type="entry name" value="Cytochrome c"/>
    <property type="match status" value="1"/>
</dbReference>
<feature type="transmembrane region" description="Helical" evidence="5">
    <location>
        <begin position="241"/>
        <end position="264"/>
    </location>
</feature>
<evidence type="ECO:0000259" key="7">
    <source>
        <dbReference type="PROSITE" id="PS51007"/>
    </source>
</evidence>
<dbReference type="SUPFAM" id="SSF48695">
    <property type="entry name" value="Multiheme cytochromes"/>
    <property type="match status" value="1"/>
</dbReference>
<evidence type="ECO:0000256" key="2">
    <source>
        <dbReference type="ARBA" id="ARBA00022723"/>
    </source>
</evidence>
<feature type="chain" id="PRO_5045201538" description="Cytochrome c domain-containing protein" evidence="6">
    <location>
        <begin position="27"/>
        <end position="519"/>
    </location>
</feature>
<dbReference type="EMBL" id="CAKLPZ010000004">
    <property type="protein sequence ID" value="CAH1001969.1"/>
    <property type="molecule type" value="Genomic_DNA"/>
</dbReference>
<comment type="caution">
    <text evidence="8">The sequence shown here is derived from an EMBL/GenBank/DDBJ whole genome shotgun (WGS) entry which is preliminary data.</text>
</comment>
<dbReference type="PANTHER" id="PTHR39425:SF1">
    <property type="entry name" value="CYTOCHROME C7-LIKE DOMAIN-CONTAINING PROTEIN"/>
    <property type="match status" value="1"/>
</dbReference>
<reference evidence="8" key="1">
    <citation type="submission" date="2021-12" db="EMBL/GenBank/DDBJ databases">
        <authorList>
            <person name="Rodrigo-Torres L."/>
            <person name="Arahal R. D."/>
            <person name="Lucena T."/>
        </authorList>
    </citation>
    <scope>NUCLEOTIDE SEQUENCE</scope>
    <source>
        <strain evidence="8">CECT 8419</strain>
    </source>
</reference>
<dbReference type="CDD" id="cd08168">
    <property type="entry name" value="Cytochrom_C3"/>
    <property type="match status" value="2"/>
</dbReference>
<protein>
    <recommendedName>
        <fullName evidence="7">Cytochrome c domain-containing protein</fullName>
    </recommendedName>
</protein>
<evidence type="ECO:0000256" key="1">
    <source>
        <dbReference type="ARBA" id="ARBA00022617"/>
    </source>
</evidence>
<organism evidence="8 9">
    <name type="scientific">Neolewinella maritima</name>
    <dbReference type="NCBI Taxonomy" id="1383882"/>
    <lineage>
        <taxon>Bacteria</taxon>
        <taxon>Pseudomonadati</taxon>
        <taxon>Bacteroidota</taxon>
        <taxon>Saprospiria</taxon>
        <taxon>Saprospirales</taxon>
        <taxon>Lewinellaceae</taxon>
        <taxon>Neolewinella</taxon>
    </lineage>
</organism>
<feature type="transmembrane region" description="Helical" evidence="5">
    <location>
        <begin position="201"/>
        <end position="220"/>
    </location>
</feature>
<dbReference type="Gene3D" id="1.10.760.10">
    <property type="entry name" value="Cytochrome c-like domain"/>
    <property type="match status" value="1"/>
</dbReference>
<gene>
    <name evidence="8" type="ORF">LEM8419_02884</name>
</gene>
<keyword evidence="5" id="KW-0472">Membrane</keyword>
<dbReference type="PROSITE" id="PS51007">
    <property type="entry name" value="CYTC"/>
    <property type="match status" value="1"/>
</dbReference>
<dbReference type="InterPro" id="IPR036280">
    <property type="entry name" value="Multihaem_cyt_sf"/>
</dbReference>
<dbReference type="Pfam" id="PF00034">
    <property type="entry name" value="Cytochrom_C"/>
    <property type="match status" value="1"/>
</dbReference>
<keyword evidence="1 4" id="KW-0349">Heme</keyword>
<accession>A0ABN8F5W3</accession>
<evidence type="ECO:0000256" key="6">
    <source>
        <dbReference type="SAM" id="SignalP"/>
    </source>
</evidence>
<keyword evidence="6" id="KW-0732">Signal</keyword>
<evidence type="ECO:0000256" key="4">
    <source>
        <dbReference type="PROSITE-ProRule" id="PRU00433"/>
    </source>
</evidence>
<keyword evidence="5" id="KW-0812">Transmembrane</keyword>
<keyword evidence="2 4" id="KW-0479">Metal-binding</keyword>
<evidence type="ECO:0000313" key="8">
    <source>
        <dbReference type="EMBL" id="CAH1001969.1"/>
    </source>
</evidence>
<dbReference type="InterPro" id="IPR009056">
    <property type="entry name" value="Cyt_c-like_dom"/>
</dbReference>
<evidence type="ECO:0000256" key="3">
    <source>
        <dbReference type="ARBA" id="ARBA00023004"/>
    </source>
</evidence>
<proteinExistence type="predicted"/>
<dbReference type="Proteomes" id="UP000837803">
    <property type="component" value="Unassembled WGS sequence"/>
</dbReference>
<feature type="domain" description="Cytochrome c" evidence="7">
    <location>
        <begin position="76"/>
        <end position="175"/>
    </location>
</feature>
<keyword evidence="3 4" id="KW-0408">Iron</keyword>
<keyword evidence="9" id="KW-1185">Reference proteome</keyword>
<sequence>MTYSTKTPQYLLLLLGLFAFGGGAFGQDGTSQALTPGSVLEQAPATTPAANADNDVATALDSEAPPVDGVVAEGAGDPALGKDIWKTVGCGQCHAANMKDNLTGPALGGVQARWAGEPRDHLYRWVQNSQKLIGSGESARAIAVWNEWKPTQMSAYVNLSDGDVEHLLAFIQGVYTGTYGQPAGIGPGADVAQVEEADNTWLFIILGVSLLLLSLILARITSNLQYMVASTEGGAPARRTLVQVLTSRGVIAFAVFALVVLFGYTTVNHAIDLGRQQDYQPGQPIKFSHETHSGVHEIECQYCHDGARRSKHSVIPAVNTCMNCHRAISYGSKYGTAEITKIFASIGWDPLENAYIANYDQMTNEQIKDVYSKWIANKNLTEGVEADDIEGVVEEQLEGIEVALTNEYTGDERIAGPIEWTRIHNLPDHAYFNHAQHVTVGQLKCQNCHGPVQEMEVVYQYSPLSMGWCINCHRETEVQFDDNDYYKSYERYHEELKAGVRDGVTVEDVGGLNCQRCHY</sequence>
<feature type="signal peptide" evidence="6">
    <location>
        <begin position="1"/>
        <end position="26"/>
    </location>
</feature>
<dbReference type="PANTHER" id="PTHR39425">
    <property type="entry name" value="LIPOPROTEIN CYTOCHROME C"/>
    <property type="match status" value="1"/>
</dbReference>
<dbReference type="RefSeq" id="WP_238751829.1">
    <property type="nucleotide sequence ID" value="NZ_CAKLPZ010000004.1"/>
</dbReference>
<evidence type="ECO:0000313" key="9">
    <source>
        <dbReference type="Proteomes" id="UP000837803"/>
    </source>
</evidence>